<dbReference type="PROSITE" id="PS50297">
    <property type="entry name" value="ANK_REP_REGION"/>
    <property type="match status" value="2"/>
</dbReference>
<accession>A0AAU7Q409</accession>
<keyword evidence="1" id="KW-0677">Repeat</keyword>
<name>A0AAU7Q409_9RICK</name>
<feature type="repeat" description="ANK" evidence="3">
    <location>
        <begin position="14"/>
        <end position="46"/>
    </location>
</feature>
<sequence length="140" mass="15687">MEDDEFNINANSFGGSNLLCLASRNGCAKVVELLIEKDANVNIRNNEGKAPLHYAVIILGQNTWIAERLLNKGAEINIQDNEGKTPLDYAISSEREDVVKVLTEKTILPDEEASLMLSEHKAVIDSQDQYENDFPYPLFF</sequence>
<dbReference type="RefSeq" id="WP_349968402.1">
    <property type="nucleotide sequence ID" value="NZ_CP157942.1"/>
</dbReference>
<dbReference type="PROSITE" id="PS50088">
    <property type="entry name" value="ANK_REPEAT"/>
    <property type="match status" value="2"/>
</dbReference>
<dbReference type="PANTHER" id="PTHR24198">
    <property type="entry name" value="ANKYRIN REPEAT AND PROTEIN KINASE DOMAIN-CONTAINING PROTEIN"/>
    <property type="match status" value="1"/>
</dbReference>
<evidence type="ECO:0000256" key="3">
    <source>
        <dbReference type="PROSITE-ProRule" id="PRU00023"/>
    </source>
</evidence>
<keyword evidence="2 3" id="KW-0040">ANK repeat</keyword>
<dbReference type="Pfam" id="PF12796">
    <property type="entry name" value="Ank_2"/>
    <property type="match status" value="1"/>
</dbReference>
<feature type="repeat" description="ANK" evidence="3">
    <location>
        <begin position="47"/>
        <end position="81"/>
    </location>
</feature>
<dbReference type="Gene3D" id="1.25.40.20">
    <property type="entry name" value="Ankyrin repeat-containing domain"/>
    <property type="match status" value="1"/>
</dbReference>
<dbReference type="EMBL" id="CP157942">
    <property type="protein sequence ID" value="XBS67785.1"/>
    <property type="molecule type" value="Genomic_DNA"/>
</dbReference>
<dbReference type="SUPFAM" id="SSF48403">
    <property type="entry name" value="Ankyrin repeat"/>
    <property type="match status" value="1"/>
</dbReference>
<evidence type="ECO:0000313" key="4">
    <source>
        <dbReference type="EMBL" id="XBS67785.1"/>
    </source>
</evidence>
<evidence type="ECO:0000256" key="2">
    <source>
        <dbReference type="ARBA" id="ARBA00023043"/>
    </source>
</evidence>
<dbReference type="AlphaFoldDB" id="A0AAU7Q409"/>
<protein>
    <submittedName>
        <fullName evidence="4">Ankyrin repeat domain-containing protein</fullName>
    </submittedName>
</protein>
<reference evidence="4" key="1">
    <citation type="submission" date="2024-06" db="EMBL/GenBank/DDBJ databases">
        <authorList>
            <person name="Dussert Y."/>
            <person name="Peccoud J."/>
            <person name="Pigeault R."/>
        </authorList>
    </citation>
    <scope>NUCLEOTIDE SEQUENCE</scope>
    <source>
        <strain evidence="4">WArc</strain>
    </source>
</reference>
<dbReference type="InterPro" id="IPR002110">
    <property type="entry name" value="Ankyrin_rpt"/>
</dbReference>
<dbReference type="SMART" id="SM00248">
    <property type="entry name" value="ANK"/>
    <property type="match status" value="3"/>
</dbReference>
<dbReference type="InterPro" id="IPR036770">
    <property type="entry name" value="Ankyrin_rpt-contain_sf"/>
</dbReference>
<proteinExistence type="predicted"/>
<gene>
    <name evidence="4" type="ORF">ABLO99_04075</name>
</gene>
<dbReference type="PANTHER" id="PTHR24198:SF165">
    <property type="entry name" value="ANKYRIN REPEAT-CONTAINING PROTEIN-RELATED"/>
    <property type="match status" value="1"/>
</dbReference>
<organism evidence="4">
    <name type="scientific">Wolbachia endosymbiont of Armadillidium arcangelii</name>
    <dbReference type="NCBI Taxonomy" id="3158571"/>
    <lineage>
        <taxon>Bacteria</taxon>
        <taxon>Pseudomonadati</taxon>
        <taxon>Pseudomonadota</taxon>
        <taxon>Alphaproteobacteria</taxon>
        <taxon>Rickettsiales</taxon>
        <taxon>Anaplasmataceae</taxon>
        <taxon>Wolbachieae</taxon>
        <taxon>Wolbachia</taxon>
    </lineage>
</organism>
<evidence type="ECO:0000256" key="1">
    <source>
        <dbReference type="ARBA" id="ARBA00022737"/>
    </source>
</evidence>